<keyword evidence="1" id="KW-0732">Signal</keyword>
<dbReference type="EMBL" id="RKLP01000013">
    <property type="protein sequence ID" value="RVW07289.1"/>
    <property type="molecule type" value="Genomic_DNA"/>
</dbReference>
<dbReference type="Proteomes" id="UP000286208">
    <property type="component" value="Unassembled WGS sequence"/>
</dbReference>
<keyword evidence="3" id="KW-1185">Reference proteome</keyword>
<reference evidence="2 3" key="1">
    <citation type="submission" date="2018-11" db="EMBL/GenBank/DDBJ databases">
        <title>Rhodococcus spongicola sp. nov. and Rhodococcus xishaensis sp. nov. from marine sponges.</title>
        <authorList>
            <person name="Li L."/>
            <person name="Lin H.W."/>
        </authorList>
    </citation>
    <scope>NUCLEOTIDE SEQUENCE [LARGE SCALE GENOMIC DNA]</scope>
    <source>
        <strain evidence="2 3">CCTCC AB2014297</strain>
    </source>
</reference>
<protein>
    <submittedName>
        <fullName evidence="2">Uncharacterized protein</fullName>
    </submittedName>
</protein>
<dbReference type="RefSeq" id="WP_127918289.1">
    <property type="nucleotide sequence ID" value="NZ_RKLP01000013.1"/>
</dbReference>
<proteinExistence type="predicted"/>
<evidence type="ECO:0000313" key="3">
    <source>
        <dbReference type="Proteomes" id="UP000286208"/>
    </source>
</evidence>
<name>A0A3S3BB63_9NOCA</name>
<evidence type="ECO:0000313" key="2">
    <source>
        <dbReference type="EMBL" id="RVW07289.1"/>
    </source>
</evidence>
<dbReference type="AlphaFoldDB" id="A0A3S3BB63"/>
<feature type="signal peptide" evidence="1">
    <location>
        <begin position="1"/>
        <end position="27"/>
    </location>
</feature>
<feature type="chain" id="PRO_5018590504" evidence="1">
    <location>
        <begin position="28"/>
        <end position="135"/>
    </location>
</feature>
<gene>
    <name evidence="2" type="ORF">EGT67_22345</name>
</gene>
<organism evidence="2 3">
    <name type="scientific">Prescottella agglutinans</name>
    <dbReference type="NCBI Taxonomy" id="1644129"/>
    <lineage>
        <taxon>Bacteria</taxon>
        <taxon>Bacillati</taxon>
        <taxon>Actinomycetota</taxon>
        <taxon>Actinomycetes</taxon>
        <taxon>Mycobacteriales</taxon>
        <taxon>Nocardiaceae</taxon>
        <taxon>Prescottella</taxon>
    </lineage>
</organism>
<dbReference type="OrthoDB" id="4466921at2"/>
<accession>A0A3S3BB63</accession>
<sequence length="135" mass="13567">MTFPRTSAAVAVLAGATWLALAPTASAATTYQITAVPPIGTVYASTITTLAVVVTPTPVGADGTSPVLLEITEPDGDTHTTTVPLTIGGATSAVRLHEAGRYTAVFTFAPPEGEQATTTMQFDVSPSPFGSGSAS</sequence>
<evidence type="ECO:0000256" key="1">
    <source>
        <dbReference type="SAM" id="SignalP"/>
    </source>
</evidence>
<comment type="caution">
    <text evidence="2">The sequence shown here is derived from an EMBL/GenBank/DDBJ whole genome shotgun (WGS) entry which is preliminary data.</text>
</comment>